<dbReference type="GO" id="GO:0008270">
    <property type="term" value="F:zinc ion binding"/>
    <property type="evidence" value="ECO:0007669"/>
    <property type="project" value="UniProtKB-KW"/>
</dbReference>
<keyword evidence="2 4" id="KW-0863">Zinc-finger</keyword>
<evidence type="ECO:0000256" key="2">
    <source>
        <dbReference type="ARBA" id="ARBA00022771"/>
    </source>
</evidence>
<dbReference type="InterPro" id="IPR002893">
    <property type="entry name" value="Znf_MYND"/>
</dbReference>
<gene>
    <name evidence="7" type="ORF">BDP27DRAFT_1452287</name>
</gene>
<proteinExistence type="predicted"/>
<evidence type="ECO:0000313" key="7">
    <source>
        <dbReference type="EMBL" id="KAF9061385.1"/>
    </source>
</evidence>
<dbReference type="SUPFAM" id="SSF144232">
    <property type="entry name" value="HIT/MYND zinc finger-like"/>
    <property type="match status" value="1"/>
</dbReference>
<comment type="caution">
    <text evidence="7">The sequence shown here is derived from an EMBL/GenBank/DDBJ whole genome shotgun (WGS) entry which is preliminary data.</text>
</comment>
<evidence type="ECO:0000256" key="1">
    <source>
        <dbReference type="ARBA" id="ARBA00022723"/>
    </source>
</evidence>
<dbReference type="Pfam" id="PF01753">
    <property type="entry name" value="zf-MYND"/>
    <property type="match status" value="1"/>
</dbReference>
<evidence type="ECO:0000256" key="3">
    <source>
        <dbReference type="ARBA" id="ARBA00022833"/>
    </source>
</evidence>
<dbReference type="Gene3D" id="6.10.140.2220">
    <property type="match status" value="1"/>
</dbReference>
<evidence type="ECO:0000313" key="8">
    <source>
        <dbReference type="Proteomes" id="UP000772434"/>
    </source>
</evidence>
<protein>
    <recommendedName>
        <fullName evidence="6">MYND-type domain-containing protein</fullName>
    </recommendedName>
</protein>
<dbReference type="PROSITE" id="PS50865">
    <property type="entry name" value="ZF_MYND_2"/>
    <property type="match status" value="1"/>
</dbReference>
<keyword evidence="3" id="KW-0862">Zinc</keyword>
<evidence type="ECO:0000256" key="4">
    <source>
        <dbReference type="PROSITE-ProRule" id="PRU00134"/>
    </source>
</evidence>
<feature type="domain" description="MYND-type" evidence="6">
    <location>
        <begin position="400"/>
        <end position="445"/>
    </location>
</feature>
<dbReference type="EMBL" id="JADNRY010000204">
    <property type="protein sequence ID" value="KAF9061385.1"/>
    <property type="molecule type" value="Genomic_DNA"/>
</dbReference>
<feature type="region of interest" description="Disordered" evidence="5">
    <location>
        <begin position="575"/>
        <end position="603"/>
    </location>
</feature>
<organism evidence="7 8">
    <name type="scientific">Rhodocollybia butyracea</name>
    <dbReference type="NCBI Taxonomy" id="206335"/>
    <lineage>
        <taxon>Eukaryota</taxon>
        <taxon>Fungi</taxon>
        <taxon>Dikarya</taxon>
        <taxon>Basidiomycota</taxon>
        <taxon>Agaricomycotina</taxon>
        <taxon>Agaricomycetes</taxon>
        <taxon>Agaricomycetidae</taxon>
        <taxon>Agaricales</taxon>
        <taxon>Marasmiineae</taxon>
        <taxon>Omphalotaceae</taxon>
        <taxon>Rhodocollybia</taxon>
    </lineage>
</organism>
<dbReference type="OrthoDB" id="2834938at2759"/>
<dbReference type="PROSITE" id="PS01360">
    <property type="entry name" value="ZF_MYND_1"/>
    <property type="match status" value="1"/>
</dbReference>
<keyword evidence="1" id="KW-0479">Metal-binding</keyword>
<keyword evidence="8" id="KW-1185">Reference proteome</keyword>
<evidence type="ECO:0000259" key="6">
    <source>
        <dbReference type="PROSITE" id="PS50865"/>
    </source>
</evidence>
<accession>A0A9P5PFW6</accession>
<dbReference type="AlphaFoldDB" id="A0A9P5PFW6"/>
<reference evidence="7" key="1">
    <citation type="submission" date="2020-11" db="EMBL/GenBank/DDBJ databases">
        <authorList>
            <consortium name="DOE Joint Genome Institute"/>
            <person name="Ahrendt S."/>
            <person name="Riley R."/>
            <person name="Andreopoulos W."/>
            <person name="Labutti K."/>
            <person name="Pangilinan J."/>
            <person name="Ruiz-Duenas F.J."/>
            <person name="Barrasa J.M."/>
            <person name="Sanchez-Garcia M."/>
            <person name="Camarero S."/>
            <person name="Miyauchi S."/>
            <person name="Serrano A."/>
            <person name="Linde D."/>
            <person name="Babiker R."/>
            <person name="Drula E."/>
            <person name="Ayuso-Fernandez I."/>
            <person name="Pacheco R."/>
            <person name="Padilla G."/>
            <person name="Ferreira P."/>
            <person name="Barriuso J."/>
            <person name="Kellner H."/>
            <person name="Castanera R."/>
            <person name="Alfaro M."/>
            <person name="Ramirez L."/>
            <person name="Pisabarro A.G."/>
            <person name="Kuo A."/>
            <person name="Tritt A."/>
            <person name="Lipzen A."/>
            <person name="He G."/>
            <person name="Yan M."/>
            <person name="Ng V."/>
            <person name="Cullen D."/>
            <person name="Martin F."/>
            <person name="Rosso M.-N."/>
            <person name="Henrissat B."/>
            <person name="Hibbett D."/>
            <person name="Martinez A.T."/>
            <person name="Grigoriev I.V."/>
        </authorList>
    </citation>
    <scope>NUCLEOTIDE SEQUENCE</scope>
    <source>
        <strain evidence="7">AH 40177</strain>
    </source>
</reference>
<evidence type="ECO:0000256" key="5">
    <source>
        <dbReference type="SAM" id="MobiDB-lite"/>
    </source>
</evidence>
<name>A0A9P5PFW6_9AGAR</name>
<dbReference type="Proteomes" id="UP000772434">
    <property type="component" value="Unassembled WGS sequence"/>
</dbReference>
<feature type="compositionally biased region" description="Acidic residues" evidence="5">
    <location>
        <begin position="581"/>
        <end position="603"/>
    </location>
</feature>
<sequence>MPNANTFDASLLSSEDKEILSLYRNQAKIIRERGSLDNNSRIMDTWPQLWLPMKELLEKYRIGAENEGKYLSADAQSQLDQLLRPIWAYIDSILSSILVDKTSFSRLLSTSSGFLSLLVHSWMITVHMPSTGNANDTAFFHVGSVANQLYRNIHKEASDTEVDLVLDTFIHSSPPKDSNHHLTSLCLSRIRREITYAAEFPTRAFDPSILSFVLTIFERLTSYNDSIYHLALKNGSIPLLSSVLELLTSQKQKFASGHVSLGARYGGLYQTALYFSTCLQESPNWVCQALDHKILQSIVKCFPIIGKIDRLVHGSGSFLEEPAEVILRVIWCYTKFFLSVTNRVTKAVKIIDDLELADEDMWNHWAPNLYPVWCAIAIEVTEKYLCILRKEFWVSSNWTSTICAYKECETSVVSNPKACSLCRSHFYCSKACQRTDWKLGHKETCQSIRSDISAGHPGPISTLDKSFSVYAASCAQVYETPLVIRQLKEYLLANPHTPNSLQLHATLDYRNLPLQVTVAPYSASAFPSKDPTANYICTILVFGTTRRYTRAMPWSWRSLVNGETPFGDGSVVRPLGGFYEESSEDVDEGSSEDIDEDGSDTDD</sequence>